<dbReference type="EMBL" id="JH712099">
    <property type="protein sequence ID" value="EFO18214.2"/>
    <property type="molecule type" value="Genomic_DNA"/>
</dbReference>
<dbReference type="KEGG" id="loa:LOAG_10282"/>
<reference evidence="2" key="1">
    <citation type="submission" date="2012-04" db="EMBL/GenBank/DDBJ databases">
        <title>The Genome Sequence of Loa loa.</title>
        <authorList>
            <consortium name="The Broad Institute Genome Sequencing Platform"/>
            <consortium name="Broad Institute Genome Sequencing Center for Infectious Disease"/>
            <person name="Nutman T.B."/>
            <person name="Fink D.L."/>
            <person name="Russ C."/>
            <person name="Young S."/>
            <person name="Zeng Q."/>
            <person name="Gargeya S."/>
            <person name="Alvarado L."/>
            <person name="Berlin A."/>
            <person name="Chapman S.B."/>
            <person name="Chen Z."/>
            <person name="Freedman E."/>
            <person name="Gellesch M."/>
            <person name="Goldberg J."/>
            <person name="Griggs A."/>
            <person name="Gujja S."/>
            <person name="Heilman E.R."/>
            <person name="Heiman D."/>
            <person name="Howarth C."/>
            <person name="Mehta T."/>
            <person name="Neiman D."/>
            <person name="Pearson M."/>
            <person name="Roberts A."/>
            <person name="Saif S."/>
            <person name="Shea T."/>
            <person name="Shenoy N."/>
            <person name="Sisk P."/>
            <person name="Stolte C."/>
            <person name="Sykes S."/>
            <person name="White J."/>
            <person name="Yandava C."/>
            <person name="Haas B."/>
            <person name="Henn M.R."/>
            <person name="Nusbaum C."/>
            <person name="Birren B."/>
        </authorList>
    </citation>
    <scope>NUCLEOTIDE SEQUENCE [LARGE SCALE GENOMIC DNA]</scope>
</reference>
<dbReference type="InParanoid" id="A0A1S0TQ76"/>
<name>A0A1S0TQ76_LOALO</name>
<proteinExistence type="predicted"/>
<accession>A0A1S0TQ76</accession>
<evidence type="ECO:0000313" key="2">
    <source>
        <dbReference type="EMBL" id="EFO18214.2"/>
    </source>
</evidence>
<dbReference type="AlphaFoldDB" id="A0A1S0TQ76"/>
<protein>
    <submittedName>
        <fullName evidence="2">Uncharacterized protein</fullName>
    </submittedName>
</protein>
<dbReference type="OMA" id="CSTNSFY"/>
<dbReference type="CTD" id="9947724"/>
<keyword evidence="1" id="KW-0175">Coiled coil</keyword>
<dbReference type="RefSeq" id="XP_020301706.1">
    <property type="nucleotide sequence ID" value="XM_020448122.1"/>
</dbReference>
<dbReference type="GeneID" id="9947724"/>
<feature type="coiled-coil region" evidence="1">
    <location>
        <begin position="53"/>
        <end position="90"/>
    </location>
</feature>
<organism evidence="2">
    <name type="scientific">Loa loa</name>
    <name type="common">Eye worm</name>
    <name type="synonym">Filaria loa</name>
    <dbReference type="NCBI Taxonomy" id="7209"/>
    <lineage>
        <taxon>Eukaryota</taxon>
        <taxon>Metazoa</taxon>
        <taxon>Ecdysozoa</taxon>
        <taxon>Nematoda</taxon>
        <taxon>Chromadorea</taxon>
        <taxon>Rhabditida</taxon>
        <taxon>Spirurina</taxon>
        <taxon>Spiruromorpha</taxon>
        <taxon>Filarioidea</taxon>
        <taxon>Onchocercidae</taxon>
        <taxon>Loa</taxon>
    </lineage>
</organism>
<gene>
    <name evidence="2" type="ORF">LOAG_10282</name>
</gene>
<dbReference type="OrthoDB" id="5837023at2759"/>
<evidence type="ECO:0000256" key="1">
    <source>
        <dbReference type="SAM" id="Coils"/>
    </source>
</evidence>
<sequence>MNSGGLAAALPSTSVVEESAVIPNDMTYADERFSARWKERRARFLGCIENTKLIAERTKQRQENARIERLKKERAEMEKYRRRYLEAAMKQYAEQQAKPREVPSSMIQSHGHHYPQLLSSSQSYPGCMQVLQTASPFTPSYPAISACKPNIRKRPFEGSAGWTQYAHMAIMSDRCNIYHGKETEMFQNNISPMQTTNSFKYSTVMSKQVPYCPASSYKDGTHSDKLMAKEIHQMNTIVPGLERAEQYDQTRLGSSMLPTTSQAHEATTSTIPEEMSNLSAMPELAESHVKDLMDQIGPNNSLDDLGGNCLEGVLVNRCDEQPSILAAETEKLKVQSTSSSIASPMSAVCGTPNSALSPTHLSASARCSTNSFYDSQSTAVTPQQNALTPPCDQQPQRIPATSALEVSAPPTMVVQDNSLLCTRNASSSGSTSSIGSANAMSLTSLIGNSNSRSSSVNGSICNSAAAIAASATVPNQLHQPQQQQHYHQFAHFQQHHHSCHQQQQLLNLFNNGCHVSANNAQLSHTDNTRIYNGIEYPRFGHCYKQYSNPNKSSIFPRFPSQTFVECSTPQQYDVHSMKYPNNGMSYYAQQPEVNMQQQAYQSVKNSDAPVGSLSGVLHLWWLPFSPQSEVAPWNNASFV</sequence>